<dbReference type="PANTHER" id="PTHR10291">
    <property type="entry name" value="DEHYDRODOLICHYL DIPHOSPHATE SYNTHASE FAMILY MEMBER"/>
    <property type="match status" value="1"/>
</dbReference>
<keyword evidence="3" id="KW-1185">Reference proteome</keyword>
<protein>
    <submittedName>
        <fullName evidence="2">Undecaprenyl diphosphate synthase family protein</fullName>
    </submittedName>
</protein>
<dbReference type="AlphaFoldDB" id="A0A975T0F1"/>
<comment type="similarity">
    <text evidence="1">Belongs to the UPP synthase family. Z-FPP synthase subfamily.</text>
</comment>
<accession>A0A975T0F1</accession>
<dbReference type="Pfam" id="PF01255">
    <property type="entry name" value="Prenyltransf"/>
    <property type="match status" value="1"/>
</dbReference>
<name>A0A975T0F1_9ACTN</name>
<dbReference type="InterPro" id="IPR001441">
    <property type="entry name" value="UPP_synth-like"/>
</dbReference>
<dbReference type="KEGG" id="nps:KRR39_01450"/>
<reference evidence="2" key="1">
    <citation type="submission" date="2021-06" db="EMBL/GenBank/DDBJ databases">
        <title>Complete genome sequence of Nocardioides sp. G188.</title>
        <authorList>
            <person name="Im W.-T."/>
        </authorList>
    </citation>
    <scope>NUCLEOTIDE SEQUENCE</scope>
    <source>
        <strain evidence="2">G188</strain>
    </source>
</reference>
<organism evidence="2 3">
    <name type="scientific">Nocardioides panacis</name>
    <dbReference type="NCBI Taxonomy" id="2849501"/>
    <lineage>
        <taxon>Bacteria</taxon>
        <taxon>Bacillati</taxon>
        <taxon>Actinomycetota</taxon>
        <taxon>Actinomycetes</taxon>
        <taxon>Propionibacteriales</taxon>
        <taxon>Nocardioidaceae</taxon>
        <taxon>Nocardioides</taxon>
    </lineage>
</organism>
<dbReference type="GO" id="GO:0016094">
    <property type="term" value="P:polyprenol biosynthetic process"/>
    <property type="evidence" value="ECO:0007669"/>
    <property type="project" value="TreeGrafter"/>
</dbReference>
<dbReference type="PROSITE" id="PS01066">
    <property type="entry name" value="UPP_SYNTHASE"/>
    <property type="match status" value="1"/>
</dbReference>
<gene>
    <name evidence="2" type="ORF">KRR39_01450</name>
</gene>
<evidence type="ECO:0000313" key="3">
    <source>
        <dbReference type="Proteomes" id="UP000683575"/>
    </source>
</evidence>
<evidence type="ECO:0000313" key="2">
    <source>
        <dbReference type="EMBL" id="QWZ08568.1"/>
    </source>
</evidence>
<dbReference type="EMBL" id="CP077062">
    <property type="protein sequence ID" value="QWZ08568.1"/>
    <property type="molecule type" value="Genomic_DNA"/>
</dbReference>
<proteinExistence type="inferred from homology"/>
<evidence type="ECO:0000256" key="1">
    <source>
        <dbReference type="ARBA" id="ARBA00038453"/>
    </source>
</evidence>
<sequence>MLLDAVDATAGGLAHLTLAVAYDGRADIVAAVRAAVARSDGAEVLVEDISGCLAGGPVKDIDLVIRTSGETRLSGFFPWQSAGAELHLARVMWPAFGEADFLRALRS</sequence>
<dbReference type="InterPro" id="IPR018520">
    <property type="entry name" value="UPP_synth-like_CS"/>
</dbReference>
<dbReference type="GO" id="GO:0045547">
    <property type="term" value="F:ditrans,polycis-polyprenyl diphosphate synthase [(2E,6E)-farnesyl diphosphate specific] activity"/>
    <property type="evidence" value="ECO:0007669"/>
    <property type="project" value="TreeGrafter"/>
</dbReference>
<dbReference type="Proteomes" id="UP000683575">
    <property type="component" value="Chromosome"/>
</dbReference>
<dbReference type="PANTHER" id="PTHR10291:SF43">
    <property type="entry name" value="DEHYDRODOLICHYL DIPHOSPHATE SYNTHASE COMPLEX SUBUNIT DHDDS"/>
    <property type="match status" value="1"/>
</dbReference>